<feature type="domain" description="Thioredoxin" evidence="7">
    <location>
        <begin position="52"/>
        <end position="246"/>
    </location>
</feature>
<dbReference type="EMBL" id="MHKD01000019">
    <property type="protein sequence ID" value="OGY83710.1"/>
    <property type="molecule type" value="Genomic_DNA"/>
</dbReference>
<dbReference type="PANTHER" id="PTHR13887">
    <property type="entry name" value="GLUTATHIONE S-TRANSFERASE KAPPA"/>
    <property type="match status" value="1"/>
</dbReference>
<keyword evidence="4" id="KW-1015">Disulfide bond</keyword>
<dbReference type="PROSITE" id="PS51352">
    <property type="entry name" value="THIOREDOXIN_2"/>
    <property type="match status" value="1"/>
</dbReference>
<keyword evidence="6" id="KW-1133">Transmembrane helix</keyword>
<feature type="transmembrane region" description="Helical" evidence="6">
    <location>
        <begin position="14"/>
        <end position="41"/>
    </location>
</feature>
<reference evidence="8 9" key="1">
    <citation type="journal article" date="2016" name="Nat. Commun.">
        <title>Thousands of microbial genomes shed light on interconnected biogeochemical processes in an aquifer system.</title>
        <authorList>
            <person name="Anantharaman K."/>
            <person name="Brown C.T."/>
            <person name="Hug L.A."/>
            <person name="Sharon I."/>
            <person name="Castelle C.J."/>
            <person name="Probst A.J."/>
            <person name="Thomas B.C."/>
            <person name="Singh A."/>
            <person name="Wilkins M.J."/>
            <person name="Karaoz U."/>
            <person name="Brodie E.L."/>
            <person name="Williams K.H."/>
            <person name="Hubbard S.S."/>
            <person name="Banfield J.F."/>
        </authorList>
    </citation>
    <scope>NUCLEOTIDE SEQUENCE [LARGE SCALE GENOMIC DNA]</scope>
</reference>
<dbReference type="AlphaFoldDB" id="A0A1G2B634"/>
<dbReference type="SUPFAM" id="SSF52833">
    <property type="entry name" value="Thioredoxin-like"/>
    <property type="match status" value="1"/>
</dbReference>
<dbReference type="Gene3D" id="3.40.30.10">
    <property type="entry name" value="Glutaredoxin"/>
    <property type="match status" value="1"/>
</dbReference>
<evidence type="ECO:0000256" key="4">
    <source>
        <dbReference type="ARBA" id="ARBA00023157"/>
    </source>
</evidence>
<proteinExistence type="inferred from homology"/>
<evidence type="ECO:0000313" key="9">
    <source>
        <dbReference type="Proteomes" id="UP000176952"/>
    </source>
</evidence>
<evidence type="ECO:0000256" key="2">
    <source>
        <dbReference type="ARBA" id="ARBA00022729"/>
    </source>
</evidence>
<dbReference type="STRING" id="1798542.A3F54_04985"/>
<keyword evidence="6" id="KW-0472">Membrane</keyword>
<gene>
    <name evidence="8" type="ORF">A3F54_04985</name>
</gene>
<protein>
    <recommendedName>
        <fullName evidence="7">Thioredoxin domain-containing protein</fullName>
    </recommendedName>
</protein>
<dbReference type="Proteomes" id="UP000176952">
    <property type="component" value="Unassembled WGS sequence"/>
</dbReference>
<evidence type="ECO:0000259" key="7">
    <source>
        <dbReference type="PROSITE" id="PS51352"/>
    </source>
</evidence>
<keyword evidence="6" id="KW-0812">Transmembrane</keyword>
<organism evidence="8 9">
    <name type="scientific">Candidatus Kerfeldbacteria bacterium RIFCSPHIGHO2_12_FULL_48_17</name>
    <dbReference type="NCBI Taxonomy" id="1798542"/>
    <lineage>
        <taxon>Bacteria</taxon>
        <taxon>Candidatus Kerfeldiibacteriota</taxon>
    </lineage>
</organism>
<evidence type="ECO:0000256" key="1">
    <source>
        <dbReference type="ARBA" id="ARBA00005791"/>
    </source>
</evidence>
<evidence type="ECO:0000313" key="8">
    <source>
        <dbReference type="EMBL" id="OGY83710.1"/>
    </source>
</evidence>
<evidence type="ECO:0000256" key="5">
    <source>
        <dbReference type="ARBA" id="ARBA00023284"/>
    </source>
</evidence>
<dbReference type="InterPro" id="IPR036249">
    <property type="entry name" value="Thioredoxin-like_sf"/>
</dbReference>
<evidence type="ECO:0000256" key="3">
    <source>
        <dbReference type="ARBA" id="ARBA00023002"/>
    </source>
</evidence>
<comment type="caution">
    <text evidence="8">The sequence shown here is derived from an EMBL/GenBank/DDBJ whole genome shotgun (WGS) entry which is preliminary data.</text>
</comment>
<sequence>MDMQLLAAPWYRRWWGVLIIVIGSLLVVLALVFIGLVFTIYRQVKTGTLDYSKYASSVSKVALEQAQQLDDVNTIAPTLDDDPRIGNSVNPRVTIIAFEDFQCPFCKESFPVVKEMISKYSDDMLFVYRDFPIAYIHADAQKAAEAGECADDQGKFWELHDMIYTNQERMTVDDLKQYAVQVGMSGRDFDACLDSGKYEQEVKNDLQDGYNAGVTGTPTFFINGIRVPGAIPLDVFDAIVADEIQKSLLQDIPK</sequence>
<dbReference type="GO" id="GO:0016491">
    <property type="term" value="F:oxidoreductase activity"/>
    <property type="evidence" value="ECO:0007669"/>
    <property type="project" value="UniProtKB-KW"/>
</dbReference>
<keyword evidence="5" id="KW-0676">Redox-active center</keyword>
<keyword evidence="3" id="KW-0560">Oxidoreductase</keyword>
<accession>A0A1G2B634</accession>
<evidence type="ECO:0000256" key="6">
    <source>
        <dbReference type="SAM" id="Phobius"/>
    </source>
</evidence>
<keyword evidence="2" id="KW-0732">Signal</keyword>
<dbReference type="PANTHER" id="PTHR13887:SF14">
    <property type="entry name" value="DISULFIDE BOND FORMATION PROTEIN D"/>
    <property type="match status" value="1"/>
</dbReference>
<name>A0A1G2B634_9BACT</name>
<dbReference type="InterPro" id="IPR012336">
    <property type="entry name" value="Thioredoxin-like_fold"/>
</dbReference>
<dbReference type="Pfam" id="PF13462">
    <property type="entry name" value="Thioredoxin_4"/>
    <property type="match status" value="1"/>
</dbReference>
<comment type="similarity">
    <text evidence="1">Belongs to the thioredoxin family. DsbA subfamily.</text>
</comment>
<dbReference type="InterPro" id="IPR013766">
    <property type="entry name" value="Thioredoxin_domain"/>
</dbReference>